<evidence type="ECO:0000313" key="3">
    <source>
        <dbReference type="EMBL" id="RYR34964.1"/>
    </source>
</evidence>
<feature type="domain" description="SWIM-type" evidence="2">
    <location>
        <begin position="17"/>
        <end position="53"/>
    </location>
</feature>
<comment type="caution">
    <text evidence="3">The sequence shown here is derived from an EMBL/GenBank/DDBJ whole genome shotgun (WGS) entry which is preliminary data.</text>
</comment>
<keyword evidence="1" id="KW-0863">Zinc-finger</keyword>
<keyword evidence="1" id="KW-0479">Metal-binding</keyword>
<proteinExistence type="predicted"/>
<gene>
    <name evidence="3" type="ORF">Ahy_A10g050034</name>
</gene>
<evidence type="ECO:0000259" key="2">
    <source>
        <dbReference type="PROSITE" id="PS50966"/>
    </source>
</evidence>
<name>A0A445B8I2_ARAHY</name>
<dbReference type="PROSITE" id="PS50966">
    <property type="entry name" value="ZF_SWIM"/>
    <property type="match status" value="1"/>
</dbReference>
<reference evidence="3 4" key="1">
    <citation type="submission" date="2019-01" db="EMBL/GenBank/DDBJ databases">
        <title>Sequencing of cultivated peanut Arachis hypogaea provides insights into genome evolution and oil improvement.</title>
        <authorList>
            <person name="Chen X."/>
        </authorList>
    </citation>
    <scope>NUCLEOTIDE SEQUENCE [LARGE SCALE GENOMIC DNA]</scope>
    <source>
        <strain evidence="4">cv. Fuhuasheng</strain>
        <tissue evidence="3">Leaves</tissue>
    </source>
</reference>
<accession>A0A445B8I2</accession>
<sequence>MCEIYTLLRFGDAQREWQVSHYPNGTFFKCLCMRMESLGIPCDHIVVVLVHVDATEIHSTLVLGRMLNNFCWELCVLASNDADEFVEATQKIRNEISRIKGLVKEVGKRPNVVGSSTLEECVRIQISPDNVLGIEKHEDGDYYIPAHMTDGDVDADEDELAEQCVTDEHEYDISLSES</sequence>
<dbReference type="Proteomes" id="UP000289738">
    <property type="component" value="Chromosome A10"/>
</dbReference>
<dbReference type="InterPro" id="IPR007527">
    <property type="entry name" value="Znf_SWIM"/>
</dbReference>
<organism evidence="3 4">
    <name type="scientific">Arachis hypogaea</name>
    <name type="common">Peanut</name>
    <dbReference type="NCBI Taxonomy" id="3818"/>
    <lineage>
        <taxon>Eukaryota</taxon>
        <taxon>Viridiplantae</taxon>
        <taxon>Streptophyta</taxon>
        <taxon>Embryophyta</taxon>
        <taxon>Tracheophyta</taxon>
        <taxon>Spermatophyta</taxon>
        <taxon>Magnoliopsida</taxon>
        <taxon>eudicotyledons</taxon>
        <taxon>Gunneridae</taxon>
        <taxon>Pentapetalae</taxon>
        <taxon>rosids</taxon>
        <taxon>fabids</taxon>
        <taxon>Fabales</taxon>
        <taxon>Fabaceae</taxon>
        <taxon>Papilionoideae</taxon>
        <taxon>50 kb inversion clade</taxon>
        <taxon>dalbergioids sensu lato</taxon>
        <taxon>Dalbergieae</taxon>
        <taxon>Pterocarpus clade</taxon>
        <taxon>Arachis</taxon>
    </lineage>
</organism>
<keyword evidence="4" id="KW-1185">Reference proteome</keyword>
<dbReference type="GO" id="GO:0008270">
    <property type="term" value="F:zinc ion binding"/>
    <property type="evidence" value="ECO:0007669"/>
    <property type="project" value="UniProtKB-KW"/>
</dbReference>
<evidence type="ECO:0000256" key="1">
    <source>
        <dbReference type="PROSITE-ProRule" id="PRU00325"/>
    </source>
</evidence>
<evidence type="ECO:0000313" key="4">
    <source>
        <dbReference type="Proteomes" id="UP000289738"/>
    </source>
</evidence>
<dbReference type="EMBL" id="SDMP01000010">
    <property type="protein sequence ID" value="RYR34964.1"/>
    <property type="molecule type" value="Genomic_DNA"/>
</dbReference>
<keyword evidence="1" id="KW-0862">Zinc</keyword>
<dbReference type="AlphaFoldDB" id="A0A445B8I2"/>
<protein>
    <recommendedName>
        <fullName evidence="2">SWIM-type domain-containing protein</fullName>
    </recommendedName>
</protein>